<reference evidence="5" key="1">
    <citation type="journal article" date="2019" name="Int. J. Syst. Evol. Microbiol.">
        <title>The Global Catalogue of Microorganisms (GCM) 10K type strain sequencing project: providing services to taxonomists for standard genome sequencing and annotation.</title>
        <authorList>
            <consortium name="The Broad Institute Genomics Platform"/>
            <consortium name="The Broad Institute Genome Sequencing Center for Infectious Disease"/>
            <person name="Wu L."/>
            <person name="Ma J."/>
        </authorList>
    </citation>
    <scope>NUCLEOTIDE SEQUENCE [LARGE SCALE GENOMIC DNA]</scope>
    <source>
        <strain evidence="5">JCM 17110</strain>
    </source>
</reference>
<evidence type="ECO:0000256" key="3">
    <source>
        <dbReference type="ARBA" id="ARBA00022729"/>
    </source>
</evidence>
<organism evidence="4 5">
    <name type="scientific">Zobellella aerophila</name>
    <dbReference type="NCBI Taxonomy" id="870480"/>
    <lineage>
        <taxon>Bacteria</taxon>
        <taxon>Pseudomonadati</taxon>
        <taxon>Pseudomonadota</taxon>
        <taxon>Gammaproteobacteria</taxon>
        <taxon>Aeromonadales</taxon>
        <taxon>Aeromonadaceae</taxon>
        <taxon>Zobellella</taxon>
    </lineage>
</organism>
<sequence>MIAVRLGIWHNNNDGTSSRGKREIVMSFKQGIRAWGVAVLCLATLISTEAAARTKPFKMALGDGGGSPQQVMGQKFVELLEQKTDGRHGTLMFLNGQLGDEQSTINDASMGLLDFTLVAINNVTPFSPSVGVLTLPYMMQSLEDAIALTQGEVGQQLVANTVRDANIRIIGWTYTGFRALTNAKRPIHELSDLKGLKMRVPANDIMIDTYRAWGINPTPMAWSETFTGLQLGVVDGQDNPYMTIYAMKFSEVQDYITNIRYLFSIEPLIVSEEVFQAQSDEVQQAILAAGQEATEFSARYLVEQEDKIRAELVSQGMEIIEPANEREWMDRAISQVWPKYYDRLGGKEQLNRILKTLGRDEI</sequence>
<dbReference type="NCBIfam" id="TIGR00787">
    <property type="entry name" value="dctP"/>
    <property type="match status" value="1"/>
</dbReference>
<dbReference type="PIRSF" id="PIRSF006470">
    <property type="entry name" value="DctB"/>
    <property type="match status" value="1"/>
</dbReference>
<evidence type="ECO:0000256" key="1">
    <source>
        <dbReference type="ARBA" id="ARBA00009023"/>
    </source>
</evidence>
<evidence type="ECO:0000256" key="2">
    <source>
        <dbReference type="ARBA" id="ARBA00022448"/>
    </source>
</evidence>
<dbReference type="PANTHER" id="PTHR33376">
    <property type="match status" value="1"/>
</dbReference>
<name>A0ABP6WI91_9GAMM</name>
<dbReference type="EMBL" id="BAABCX010000007">
    <property type="protein sequence ID" value="GAA3550177.1"/>
    <property type="molecule type" value="Genomic_DNA"/>
</dbReference>
<evidence type="ECO:0000313" key="5">
    <source>
        <dbReference type="Proteomes" id="UP001500795"/>
    </source>
</evidence>
<dbReference type="InterPro" id="IPR018389">
    <property type="entry name" value="DctP_fam"/>
</dbReference>
<proteinExistence type="inferred from homology"/>
<dbReference type="CDD" id="cd13603">
    <property type="entry name" value="PBP2_TRAP_Siap_TeaA_like"/>
    <property type="match status" value="1"/>
</dbReference>
<gene>
    <name evidence="4" type="ORF">GCM10022394_32910</name>
</gene>
<accession>A0ABP6WI91</accession>
<comment type="caution">
    <text evidence="4">The sequence shown here is derived from an EMBL/GenBank/DDBJ whole genome shotgun (WGS) entry which is preliminary data.</text>
</comment>
<dbReference type="InterPro" id="IPR038404">
    <property type="entry name" value="TRAP_DctP_sf"/>
</dbReference>
<dbReference type="Gene3D" id="3.40.190.170">
    <property type="entry name" value="Bacterial extracellular solute-binding protein, family 7"/>
    <property type="match status" value="1"/>
</dbReference>
<keyword evidence="2" id="KW-0813">Transport</keyword>
<keyword evidence="3" id="KW-0732">Signal</keyword>
<comment type="similarity">
    <text evidence="1">Belongs to the bacterial solute-binding protein 7 family.</text>
</comment>
<dbReference type="Pfam" id="PF03480">
    <property type="entry name" value="DctP"/>
    <property type="match status" value="1"/>
</dbReference>
<protein>
    <submittedName>
        <fullName evidence="4">TRAP transporter substrate-binding protein</fullName>
    </submittedName>
</protein>
<keyword evidence="5" id="KW-1185">Reference proteome</keyword>
<evidence type="ECO:0000313" key="4">
    <source>
        <dbReference type="EMBL" id="GAA3550177.1"/>
    </source>
</evidence>
<dbReference type="InterPro" id="IPR004682">
    <property type="entry name" value="TRAP_DctP"/>
</dbReference>
<dbReference type="NCBIfam" id="NF037995">
    <property type="entry name" value="TRAP_S1"/>
    <property type="match status" value="1"/>
</dbReference>
<dbReference type="PANTHER" id="PTHR33376:SF7">
    <property type="entry name" value="C4-DICARBOXYLATE-BINDING PROTEIN DCTB"/>
    <property type="match status" value="1"/>
</dbReference>
<dbReference type="Proteomes" id="UP001500795">
    <property type="component" value="Unassembled WGS sequence"/>
</dbReference>